<accession>A0A1M6N7Z9</accession>
<dbReference type="Pfam" id="PF00753">
    <property type="entry name" value="Lactamase_B"/>
    <property type="match status" value="1"/>
</dbReference>
<dbReference type="PANTHER" id="PTHR46233:SF3">
    <property type="entry name" value="HYDROXYACYLGLUTATHIONE HYDROLASE GLOC"/>
    <property type="match status" value="1"/>
</dbReference>
<dbReference type="InterPro" id="IPR036866">
    <property type="entry name" value="RibonucZ/Hydroxyglut_hydro"/>
</dbReference>
<dbReference type="PANTHER" id="PTHR46233">
    <property type="entry name" value="HYDROXYACYLGLUTATHIONE HYDROLASE GLOC"/>
    <property type="match status" value="1"/>
</dbReference>
<evidence type="ECO:0000256" key="1">
    <source>
        <dbReference type="ARBA" id="ARBA00001947"/>
    </source>
</evidence>
<evidence type="ECO:0000313" key="7">
    <source>
        <dbReference type="Proteomes" id="UP000184512"/>
    </source>
</evidence>
<dbReference type="STRING" id="1123357.SAMN02745244_03576"/>
<evidence type="ECO:0000256" key="4">
    <source>
        <dbReference type="ARBA" id="ARBA00022833"/>
    </source>
</evidence>
<dbReference type="SMART" id="SM00849">
    <property type="entry name" value="Lactamase_B"/>
    <property type="match status" value="1"/>
</dbReference>
<dbReference type="InterPro" id="IPR051453">
    <property type="entry name" value="MBL_Glyoxalase_II"/>
</dbReference>
<name>A0A1M6N7Z9_9ACTN</name>
<dbReference type="CDD" id="cd06262">
    <property type="entry name" value="metallo-hydrolase-like_MBL-fold"/>
    <property type="match status" value="1"/>
</dbReference>
<dbReference type="OrthoDB" id="9802991at2"/>
<dbReference type="InterPro" id="IPR001279">
    <property type="entry name" value="Metallo-B-lactamas"/>
</dbReference>
<proteinExistence type="predicted"/>
<dbReference type="AlphaFoldDB" id="A0A1M6N7Z9"/>
<dbReference type="Proteomes" id="UP000184512">
    <property type="component" value="Unassembled WGS sequence"/>
</dbReference>
<protein>
    <submittedName>
        <fullName evidence="6">Glyoxylase, beta-lactamase superfamily II</fullName>
    </submittedName>
</protein>
<keyword evidence="7" id="KW-1185">Reference proteome</keyword>
<evidence type="ECO:0000313" key="6">
    <source>
        <dbReference type="EMBL" id="SHJ91811.1"/>
    </source>
</evidence>
<dbReference type="RefSeq" id="WP_073191195.1">
    <property type="nucleotide sequence ID" value="NZ_FQZG01000107.1"/>
</dbReference>
<dbReference type="GO" id="GO:0046872">
    <property type="term" value="F:metal ion binding"/>
    <property type="evidence" value="ECO:0007669"/>
    <property type="project" value="UniProtKB-KW"/>
</dbReference>
<dbReference type="SUPFAM" id="SSF56281">
    <property type="entry name" value="Metallo-hydrolase/oxidoreductase"/>
    <property type="match status" value="1"/>
</dbReference>
<organism evidence="6 7">
    <name type="scientific">Tessaracoccus bendigoensis DSM 12906</name>
    <dbReference type="NCBI Taxonomy" id="1123357"/>
    <lineage>
        <taxon>Bacteria</taxon>
        <taxon>Bacillati</taxon>
        <taxon>Actinomycetota</taxon>
        <taxon>Actinomycetes</taxon>
        <taxon>Propionibacteriales</taxon>
        <taxon>Propionibacteriaceae</taxon>
        <taxon>Tessaracoccus</taxon>
    </lineage>
</organism>
<keyword evidence="2" id="KW-0479">Metal-binding</keyword>
<sequence length="221" mass="23586">MLIQPITVSPWQSNCYLVRRSEEDVDTLIIDPGMTAFAPVREIVEAGGLRPRALLATHGHFDHIGDAYRLADHFGIPLFLARPDQHLVTRPGAGLGPRGDAMVAQFTGSAEAPPVADVRDHVEPSEIAGLTVTPFPAPGHTLGSTLLTVSDGETQVVFTGDVLFRGTIGRTDLPGGSMIQMRETLARIVAEFPAGVKLLPGHGEPTSLAEEIASNPYLQNL</sequence>
<keyword evidence="4" id="KW-0862">Zinc</keyword>
<dbReference type="Gene3D" id="3.60.15.10">
    <property type="entry name" value="Ribonuclease Z/Hydroxyacylglutathione hydrolase-like"/>
    <property type="match status" value="1"/>
</dbReference>
<evidence type="ECO:0000256" key="2">
    <source>
        <dbReference type="ARBA" id="ARBA00022723"/>
    </source>
</evidence>
<comment type="cofactor">
    <cofactor evidence="1">
        <name>Zn(2+)</name>
        <dbReference type="ChEBI" id="CHEBI:29105"/>
    </cofactor>
</comment>
<feature type="domain" description="Metallo-beta-lactamase" evidence="5">
    <location>
        <begin position="12"/>
        <end position="202"/>
    </location>
</feature>
<dbReference type="GO" id="GO:0016787">
    <property type="term" value="F:hydrolase activity"/>
    <property type="evidence" value="ECO:0007669"/>
    <property type="project" value="UniProtKB-KW"/>
</dbReference>
<dbReference type="EMBL" id="FQZG01000107">
    <property type="protein sequence ID" value="SHJ91811.1"/>
    <property type="molecule type" value="Genomic_DNA"/>
</dbReference>
<gene>
    <name evidence="6" type="ORF">SAMN02745244_03576</name>
</gene>
<evidence type="ECO:0000256" key="3">
    <source>
        <dbReference type="ARBA" id="ARBA00022801"/>
    </source>
</evidence>
<reference evidence="6 7" key="1">
    <citation type="submission" date="2016-11" db="EMBL/GenBank/DDBJ databases">
        <authorList>
            <person name="Jaros S."/>
            <person name="Januszkiewicz K."/>
            <person name="Wedrychowicz H."/>
        </authorList>
    </citation>
    <scope>NUCLEOTIDE SEQUENCE [LARGE SCALE GENOMIC DNA]</scope>
    <source>
        <strain evidence="6 7">DSM 12906</strain>
    </source>
</reference>
<keyword evidence="3" id="KW-0378">Hydrolase</keyword>
<evidence type="ECO:0000259" key="5">
    <source>
        <dbReference type="SMART" id="SM00849"/>
    </source>
</evidence>